<evidence type="ECO:0000256" key="1">
    <source>
        <dbReference type="SAM" id="Phobius"/>
    </source>
</evidence>
<name>A0AAW2QDI2_9LAMI</name>
<dbReference type="AlphaFoldDB" id="A0AAW2QDI2"/>
<gene>
    <name evidence="2" type="ORF">Sangu_0662600</name>
</gene>
<dbReference type="EMBL" id="JACGWK010000003">
    <property type="protein sequence ID" value="KAL0365650.1"/>
    <property type="molecule type" value="Genomic_DNA"/>
</dbReference>
<sequence>MLPAKLNRDVAALPRSWIFDSVETYSILISFAVMPYVLTIKCRTDYRRFGILEEEFLCLEELQDGSMCGYNGNGLGRKLNADIWHRNCWKVWRLTCGQDHRICPGQDIRWGLAWQARMNGFSNDAKCTCKSSSQNTKAVAYLHANCKISNFSLSGPNSGLQRQHSAFHVLQSVESYIEKSGASCKLDAAAFEVDVFQLNPGTLLVRGTSLERESCAAGISAPMFFALLCFFTVANVRAGRIASAMGL</sequence>
<reference evidence="2" key="1">
    <citation type="submission" date="2020-06" db="EMBL/GenBank/DDBJ databases">
        <authorList>
            <person name="Li T."/>
            <person name="Hu X."/>
            <person name="Zhang T."/>
            <person name="Song X."/>
            <person name="Zhang H."/>
            <person name="Dai N."/>
            <person name="Sheng W."/>
            <person name="Hou X."/>
            <person name="Wei L."/>
        </authorList>
    </citation>
    <scope>NUCLEOTIDE SEQUENCE</scope>
    <source>
        <strain evidence="2">G01</strain>
        <tissue evidence="2">Leaf</tissue>
    </source>
</reference>
<accession>A0AAW2QDI2</accession>
<evidence type="ECO:0000313" key="2">
    <source>
        <dbReference type="EMBL" id="KAL0365650.1"/>
    </source>
</evidence>
<feature type="transmembrane region" description="Helical" evidence="1">
    <location>
        <begin position="216"/>
        <end position="236"/>
    </location>
</feature>
<comment type="caution">
    <text evidence="2">The sequence shown here is derived from an EMBL/GenBank/DDBJ whole genome shotgun (WGS) entry which is preliminary data.</text>
</comment>
<reference evidence="2" key="2">
    <citation type="journal article" date="2024" name="Plant">
        <title>Genomic evolution and insights into agronomic trait innovations of Sesamum species.</title>
        <authorList>
            <person name="Miao H."/>
            <person name="Wang L."/>
            <person name="Qu L."/>
            <person name="Liu H."/>
            <person name="Sun Y."/>
            <person name="Le M."/>
            <person name="Wang Q."/>
            <person name="Wei S."/>
            <person name="Zheng Y."/>
            <person name="Lin W."/>
            <person name="Duan Y."/>
            <person name="Cao H."/>
            <person name="Xiong S."/>
            <person name="Wang X."/>
            <person name="Wei L."/>
            <person name="Li C."/>
            <person name="Ma Q."/>
            <person name="Ju M."/>
            <person name="Zhao R."/>
            <person name="Li G."/>
            <person name="Mu C."/>
            <person name="Tian Q."/>
            <person name="Mei H."/>
            <person name="Zhang T."/>
            <person name="Gao T."/>
            <person name="Zhang H."/>
        </authorList>
    </citation>
    <scope>NUCLEOTIDE SEQUENCE</scope>
    <source>
        <strain evidence="2">G01</strain>
    </source>
</reference>
<organism evidence="2">
    <name type="scientific">Sesamum angustifolium</name>
    <dbReference type="NCBI Taxonomy" id="2727405"/>
    <lineage>
        <taxon>Eukaryota</taxon>
        <taxon>Viridiplantae</taxon>
        <taxon>Streptophyta</taxon>
        <taxon>Embryophyta</taxon>
        <taxon>Tracheophyta</taxon>
        <taxon>Spermatophyta</taxon>
        <taxon>Magnoliopsida</taxon>
        <taxon>eudicotyledons</taxon>
        <taxon>Gunneridae</taxon>
        <taxon>Pentapetalae</taxon>
        <taxon>asterids</taxon>
        <taxon>lamiids</taxon>
        <taxon>Lamiales</taxon>
        <taxon>Pedaliaceae</taxon>
        <taxon>Sesamum</taxon>
    </lineage>
</organism>
<keyword evidence="1" id="KW-0472">Membrane</keyword>
<protein>
    <submittedName>
        <fullName evidence="2">Uncharacterized protein</fullName>
    </submittedName>
</protein>
<keyword evidence="1" id="KW-0812">Transmembrane</keyword>
<proteinExistence type="predicted"/>
<keyword evidence="1" id="KW-1133">Transmembrane helix</keyword>